<feature type="transmembrane region" description="Helical" evidence="1">
    <location>
        <begin position="102"/>
        <end position="123"/>
    </location>
</feature>
<protein>
    <submittedName>
        <fullName evidence="2">PAP2 family protein, putative</fullName>
    </submittedName>
</protein>
<sequence>MKQKTAKYISVILFPYNLAIVTTFMVLRLTLPLQDSIYWTLFAFFFLVLIPSSYVIVQIMRKKITNMSVEVRSQRKQVYTVGMFSLMAACALFYAIEAPRILFSSFVFLLLLCVLAFAVNFVVHKTSAHMMGIGLTFSFLLQGYPTIAYFALGFAVLVAWSRYYLHKHTLPEIISGFAMSVGTGLIFSFYYLV</sequence>
<keyword evidence="1" id="KW-0812">Transmembrane</keyword>
<feature type="transmembrane region" description="Helical" evidence="1">
    <location>
        <begin position="135"/>
        <end position="161"/>
    </location>
</feature>
<feature type="transmembrane region" description="Helical" evidence="1">
    <location>
        <begin position="12"/>
        <end position="31"/>
    </location>
</feature>
<feature type="transmembrane region" description="Helical" evidence="1">
    <location>
        <begin position="173"/>
        <end position="192"/>
    </location>
</feature>
<proteinExistence type="predicted"/>
<organism evidence="2 3">
    <name type="scientific">Microscilla marina ATCC 23134</name>
    <dbReference type="NCBI Taxonomy" id="313606"/>
    <lineage>
        <taxon>Bacteria</taxon>
        <taxon>Pseudomonadati</taxon>
        <taxon>Bacteroidota</taxon>
        <taxon>Cytophagia</taxon>
        <taxon>Cytophagales</taxon>
        <taxon>Microscillaceae</taxon>
        <taxon>Microscilla</taxon>
    </lineage>
</organism>
<dbReference type="Gene3D" id="1.20.144.10">
    <property type="entry name" value="Phosphatidic acid phosphatase type 2/haloperoxidase"/>
    <property type="match status" value="1"/>
</dbReference>
<dbReference type="eggNOG" id="COG0671">
    <property type="taxonomic scope" value="Bacteria"/>
</dbReference>
<evidence type="ECO:0000313" key="2">
    <source>
        <dbReference type="EMBL" id="EAY31074.1"/>
    </source>
</evidence>
<reference evidence="2 3" key="1">
    <citation type="submission" date="2007-01" db="EMBL/GenBank/DDBJ databases">
        <authorList>
            <person name="Haygood M."/>
            <person name="Podell S."/>
            <person name="Anderson C."/>
            <person name="Hopkinson B."/>
            <person name="Roe K."/>
            <person name="Barbeau K."/>
            <person name="Gaasterland T."/>
            <person name="Ferriera S."/>
            <person name="Johnson J."/>
            <person name="Kravitz S."/>
            <person name="Beeson K."/>
            <person name="Sutton G."/>
            <person name="Rogers Y.-H."/>
            <person name="Friedman R."/>
            <person name="Frazier M."/>
            <person name="Venter J.C."/>
        </authorList>
    </citation>
    <scope>NUCLEOTIDE SEQUENCE [LARGE SCALE GENOMIC DNA]</scope>
    <source>
        <strain evidence="2 3">ATCC 23134</strain>
    </source>
</reference>
<name>A1ZEX2_MICM2</name>
<feature type="transmembrane region" description="Helical" evidence="1">
    <location>
        <begin position="78"/>
        <end position="96"/>
    </location>
</feature>
<evidence type="ECO:0000256" key="1">
    <source>
        <dbReference type="SAM" id="Phobius"/>
    </source>
</evidence>
<dbReference type="RefSeq" id="WP_002694222.1">
    <property type="nucleotide sequence ID" value="NZ_AAWS01000004.1"/>
</dbReference>
<gene>
    <name evidence="2" type="ORF">M23134_07482</name>
</gene>
<dbReference type="AlphaFoldDB" id="A1ZEX2"/>
<dbReference type="Proteomes" id="UP000004095">
    <property type="component" value="Unassembled WGS sequence"/>
</dbReference>
<dbReference type="OrthoDB" id="9786064at2"/>
<feature type="transmembrane region" description="Helical" evidence="1">
    <location>
        <begin position="37"/>
        <end position="57"/>
    </location>
</feature>
<keyword evidence="1" id="KW-1133">Transmembrane helix</keyword>
<keyword evidence="1" id="KW-0472">Membrane</keyword>
<evidence type="ECO:0000313" key="3">
    <source>
        <dbReference type="Proteomes" id="UP000004095"/>
    </source>
</evidence>
<accession>A1ZEX2</accession>
<keyword evidence="3" id="KW-1185">Reference proteome</keyword>
<comment type="caution">
    <text evidence="2">The sequence shown here is derived from an EMBL/GenBank/DDBJ whole genome shotgun (WGS) entry which is preliminary data.</text>
</comment>
<dbReference type="EMBL" id="AAWS01000004">
    <property type="protein sequence ID" value="EAY31074.1"/>
    <property type="molecule type" value="Genomic_DNA"/>
</dbReference>